<evidence type="ECO:0000313" key="5">
    <source>
        <dbReference type="Proteomes" id="UP000602510"/>
    </source>
</evidence>
<dbReference type="EMBL" id="WSZM01000568">
    <property type="protein sequence ID" value="KAF4031554.1"/>
    <property type="molecule type" value="Genomic_DNA"/>
</dbReference>
<dbReference type="PRINTS" id="PR00625">
    <property type="entry name" value="JDOMAIN"/>
</dbReference>
<gene>
    <name evidence="4" type="ORF">GN244_ATG16543</name>
</gene>
<feature type="non-terminal residue" evidence="4">
    <location>
        <position position="1"/>
    </location>
</feature>
<evidence type="ECO:0000259" key="3">
    <source>
        <dbReference type="PROSITE" id="PS50076"/>
    </source>
</evidence>
<evidence type="ECO:0000256" key="2">
    <source>
        <dbReference type="SAM" id="MobiDB-lite"/>
    </source>
</evidence>
<dbReference type="InterPro" id="IPR036869">
    <property type="entry name" value="J_dom_sf"/>
</dbReference>
<feature type="region of interest" description="Disordered" evidence="2">
    <location>
        <begin position="129"/>
        <end position="149"/>
    </location>
</feature>
<dbReference type="Pfam" id="PF00226">
    <property type="entry name" value="DnaJ"/>
    <property type="match status" value="1"/>
</dbReference>
<dbReference type="Proteomes" id="UP000602510">
    <property type="component" value="Unassembled WGS sequence"/>
</dbReference>
<comment type="caution">
    <text evidence="4">The sequence shown here is derived from an EMBL/GenBank/DDBJ whole genome shotgun (WGS) entry which is preliminary data.</text>
</comment>
<evidence type="ECO:0000313" key="4">
    <source>
        <dbReference type="EMBL" id="KAF4031554.1"/>
    </source>
</evidence>
<reference evidence="4" key="1">
    <citation type="submission" date="2020-04" db="EMBL/GenBank/DDBJ databases">
        <title>Hybrid Assembly of Korean Phytophthora infestans isolates.</title>
        <authorList>
            <person name="Prokchorchik M."/>
            <person name="Lee Y."/>
            <person name="Seo J."/>
            <person name="Cho J.-H."/>
            <person name="Park Y.-E."/>
            <person name="Jang D.-C."/>
            <person name="Im J.-S."/>
            <person name="Choi J.-G."/>
            <person name="Park H.-J."/>
            <person name="Lee G.-B."/>
            <person name="Lee Y.-G."/>
            <person name="Hong S.-Y."/>
            <person name="Cho K."/>
            <person name="Sohn K.H."/>
        </authorList>
    </citation>
    <scope>NUCLEOTIDE SEQUENCE</scope>
    <source>
        <strain evidence="4">KR_1_A1</strain>
    </source>
</reference>
<sequence>MAIRSVLLRSAAWNIARRSTAHVPPWSPASATSTTCWGSHLTPIRTRSKKKYYQLAKKYHPDTNKADPNAAKKFAEATEAWEILGDDDKRQKYDANGHAGVDEQAGFGGGGGFQDRASRISLESFSAVRASVDASPQRQPATTWLHIQV</sequence>
<feature type="domain" description="J" evidence="3">
    <location>
        <begin position="32"/>
        <end position="97"/>
    </location>
</feature>
<keyword evidence="1" id="KW-0143">Chaperone</keyword>
<dbReference type="InterPro" id="IPR018253">
    <property type="entry name" value="DnaJ_domain_CS"/>
</dbReference>
<name>A0A833SIA1_PHYIN</name>
<dbReference type="CDD" id="cd06257">
    <property type="entry name" value="DnaJ"/>
    <property type="match status" value="1"/>
</dbReference>
<dbReference type="SMART" id="SM00271">
    <property type="entry name" value="DnaJ"/>
    <property type="match status" value="1"/>
</dbReference>
<organism evidence="4 5">
    <name type="scientific">Phytophthora infestans</name>
    <name type="common">Potato late blight agent</name>
    <name type="synonym">Botrytis infestans</name>
    <dbReference type="NCBI Taxonomy" id="4787"/>
    <lineage>
        <taxon>Eukaryota</taxon>
        <taxon>Sar</taxon>
        <taxon>Stramenopiles</taxon>
        <taxon>Oomycota</taxon>
        <taxon>Peronosporomycetes</taxon>
        <taxon>Peronosporales</taxon>
        <taxon>Peronosporaceae</taxon>
        <taxon>Phytophthora</taxon>
    </lineage>
</organism>
<protein>
    <submittedName>
        <fullName evidence="4">DnaJ domain</fullName>
    </submittedName>
</protein>
<evidence type="ECO:0000256" key="1">
    <source>
        <dbReference type="ARBA" id="ARBA00023186"/>
    </source>
</evidence>
<keyword evidence="5" id="KW-1185">Reference proteome</keyword>
<dbReference type="PANTHER" id="PTHR44145">
    <property type="entry name" value="DNAJ HOMOLOG SUBFAMILY A MEMBER 3, MITOCHONDRIAL"/>
    <property type="match status" value="1"/>
</dbReference>
<proteinExistence type="predicted"/>
<dbReference type="PROSITE" id="PS00636">
    <property type="entry name" value="DNAJ_1"/>
    <property type="match status" value="1"/>
</dbReference>
<dbReference type="SUPFAM" id="SSF46565">
    <property type="entry name" value="Chaperone J-domain"/>
    <property type="match status" value="1"/>
</dbReference>
<dbReference type="InterPro" id="IPR001623">
    <property type="entry name" value="DnaJ_domain"/>
</dbReference>
<dbReference type="InterPro" id="IPR051938">
    <property type="entry name" value="Apopto_cytoskel_mod"/>
</dbReference>
<dbReference type="AlphaFoldDB" id="A0A833SIA1"/>
<dbReference type="PROSITE" id="PS50076">
    <property type="entry name" value="DNAJ_2"/>
    <property type="match status" value="1"/>
</dbReference>
<dbReference type="PANTHER" id="PTHR44145:SF3">
    <property type="entry name" value="DNAJ HOMOLOG SUBFAMILY A MEMBER 3, MITOCHONDRIAL"/>
    <property type="match status" value="1"/>
</dbReference>
<accession>A0A833SIA1</accession>
<dbReference type="Gene3D" id="1.10.287.110">
    <property type="entry name" value="DnaJ domain"/>
    <property type="match status" value="1"/>
</dbReference>